<feature type="non-terminal residue" evidence="3">
    <location>
        <position position="1"/>
    </location>
</feature>
<proteinExistence type="predicted"/>
<gene>
    <name evidence="2" type="ORF">TIS948_LOCUS19605</name>
    <name evidence="3" type="ORF">UJA718_LOCUS50556</name>
</gene>
<name>A0A822B2W3_9BILA</name>
<evidence type="ECO:0000313" key="3">
    <source>
        <dbReference type="EMBL" id="CAF5009736.1"/>
    </source>
</evidence>
<organism evidence="3 4">
    <name type="scientific">Rotaria socialis</name>
    <dbReference type="NCBI Taxonomy" id="392032"/>
    <lineage>
        <taxon>Eukaryota</taxon>
        <taxon>Metazoa</taxon>
        <taxon>Spiralia</taxon>
        <taxon>Gnathifera</taxon>
        <taxon>Rotifera</taxon>
        <taxon>Eurotatoria</taxon>
        <taxon>Bdelloidea</taxon>
        <taxon>Philodinida</taxon>
        <taxon>Philodinidae</taxon>
        <taxon>Rotaria</taxon>
    </lineage>
</organism>
<dbReference type="EMBL" id="CAJNXB010003454">
    <property type="protein sequence ID" value="CAF3314632.1"/>
    <property type="molecule type" value="Genomic_DNA"/>
</dbReference>
<comment type="caution">
    <text evidence="3">The sequence shown here is derived from an EMBL/GenBank/DDBJ whole genome shotgun (WGS) entry which is preliminary data.</text>
</comment>
<evidence type="ECO:0000313" key="4">
    <source>
        <dbReference type="Proteomes" id="UP000663873"/>
    </source>
</evidence>
<sequence>ENNRHCQTFVFNADEVSLEELLDPNFRPTTKLEQQQQQQQSYQQIYYKTYHSPQRSASSSTQQPRYERASFDP</sequence>
<accession>A0A822B2W3</accession>
<evidence type="ECO:0000313" key="2">
    <source>
        <dbReference type="EMBL" id="CAF3314632.1"/>
    </source>
</evidence>
<feature type="region of interest" description="Disordered" evidence="1">
    <location>
        <begin position="49"/>
        <end position="73"/>
    </location>
</feature>
<dbReference type="AlphaFoldDB" id="A0A822B2W3"/>
<feature type="compositionally biased region" description="Polar residues" evidence="1">
    <location>
        <begin position="51"/>
        <end position="64"/>
    </location>
</feature>
<evidence type="ECO:0000256" key="1">
    <source>
        <dbReference type="SAM" id="MobiDB-lite"/>
    </source>
</evidence>
<dbReference type="Proteomes" id="UP000663873">
    <property type="component" value="Unassembled WGS sequence"/>
</dbReference>
<reference evidence="3" key="1">
    <citation type="submission" date="2021-02" db="EMBL/GenBank/DDBJ databases">
        <authorList>
            <person name="Nowell W R."/>
        </authorList>
    </citation>
    <scope>NUCLEOTIDE SEQUENCE</scope>
</reference>
<dbReference type="EMBL" id="CAJOBP010114110">
    <property type="protein sequence ID" value="CAF5009736.1"/>
    <property type="molecule type" value="Genomic_DNA"/>
</dbReference>
<keyword evidence="4" id="KW-1185">Reference proteome</keyword>
<protein>
    <submittedName>
        <fullName evidence="3">Uncharacterized protein</fullName>
    </submittedName>
</protein>
<dbReference type="Proteomes" id="UP000663825">
    <property type="component" value="Unassembled WGS sequence"/>
</dbReference>
<feature type="non-terminal residue" evidence="3">
    <location>
        <position position="73"/>
    </location>
</feature>